<dbReference type="InterPro" id="IPR003736">
    <property type="entry name" value="PAAI_dom"/>
</dbReference>
<dbReference type="OrthoDB" id="32575at2"/>
<protein>
    <submittedName>
        <fullName evidence="4">Phenylacetic acid degradation protein paaI</fullName>
    </submittedName>
</protein>
<dbReference type="Gene3D" id="3.10.129.10">
    <property type="entry name" value="Hotdog Thioesterase"/>
    <property type="match status" value="1"/>
</dbReference>
<comment type="similarity">
    <text evidence="1">Belongs to the thioesterase PaaI family.</text>
</comment>
<comment type="caution">
    <text evidence="4">The sequence shown here is derived from an EMBL/GenBank/DDBJ whole genome shotgun (WGS) entry which is preliminary data.</text>
</comment>
<dbReference type="SUPFAM" id="SSF54637">
    <property type="entry name" value="Thioesterase/thiol ester dehydrase-isomerase"/>
    <property type="match status" value="1"/>
</dbReference>
<dbReference type="PANTHER" id="PTHR42856">
    <property type="entry name" value="ACYL-COENZYME A THIOESTERASE PAAI"/>
    <property type="match status" value="1"/>
</dbReference>
<dbReference type="RefSeq" id="WP_009867694.1">
    <property type="nucleotide sequence ID" value="NZ_JXSL01000028.1"/>
</dbReference>
<dbReference type="EMBL" id="JXSL01000028">
    <property type="protein sequence ID" value="KIL98346.1"/>
    <property type="molecule type" value="Genomic_DNA"/>
</dbReference>
<dbReference type="Proteomes" id="UP000031971">
    <property type="component" value="Unassembled WGS sequence"/>
</dbReference>
<feature type="domain" description="Thioesterase" evidence="3">
    <location>
        <begin position="59"/>
        <end position="132"/>
    </location>
</feature>
<accession>A0A0C2UZT9</accession>
<dbReference type="InterPro" id="IPR006683">
    <property type="entry name" value="Thioestr_dom"/>
</dbReference>
<evidence type="ECO:0000313" key="5">
    <source>
        <dbReference type="Proteomes" id="UP000031971"/>
    </source>
</evidence>
<dbReference type="InterPro" id="IPR011973">
    <property type="entry name" value="PaaD"/>
</dbReference>
<evidence type="ECO:0000259" key="3">
    <source>
        <dbReference type="Pfam" id="PF03061"/>
    </source>
</evidence>
<evidence type="ECO:0000256" key="2">
    <source>
        <dbReference type="ARBA" id="ARBA00022801"/>
    </source>
</evidence>
<sequence>MPHRATEETERKVLAERVGAFITERDTAARSLGIALDEIRPGYARMSMTVTADMLNGAGIGHGGVTYTLADTAFACACNAYNRVAVALSCSITYPAAARLGDRLTAQCHEVHRKGRNGTYDCTVTNQSGELIALFRGQCRVLEGHLVEGNP</sequence>
<dbReference type="STRING" id="272627.CCC_03629"/>
<dbReference type="CDD" id="cd03443">
    <property type="entry name" value="PaaI_thioesterase"/>
    <property type="match status" value="1"/>
</dbReference>
<organism evidence="4 5">
    <name type="scientific">Paramagnetospirillum magnetotacticum MS-1</name>
    <dbReference type="NCBI Taxonomy" id="272627"/>
    <lineage>
        <taxon>Bacteria</taxon>
        <taxon>Pseudomonadati</taxon>
        <taxon>Pseudomonadota</taxon>
        <taxon>Alphaproteobacteria</taxon>
        <taxon>Rhodospirillales</taxon>
        <taxon>Magnetospirillaceae</taxon>
        <taxon>Paramagnetospirillum</taxon>
    </lineage>
</organism>
<dbReference type="PANTHER" id="PTHR42856:SF1">
    <property type="entry name" value="ACYL-COENZYME A THIOESTERASE PAAI"/>
    <property type="match status" value="1"/>
</dbReference>
<keyword evidence="5" id="KW-1185">Reference proteome</keyword>
<dbReference type="GO" id="GO:0016289">
    <property type="term" value="F:acyl-CoA hydrolase activity"/>
    <property type="evidence" value="ECO:0007669"/>
    <property type="project" value="UniProtKB-ARBA"/>
</dbReference>
<dbReference type="AlphaFoldDB" id="A0A0C2UZT9"/>
<evidence type="ECO:0000313" key="4">
    <source>
        <dbReference type="EMBL" id="KIL98346.1"/>
    </source>
</evidence>
<dbReference type="Pfam" id="PF03061">
    <property type="entry name" value="4HBT"/>
    <property type="match status" value="1"/>
</dbReference>
<dbReference type="InterPro" id="IPR052723">
    <property type="entry name" value="Acyl-CoA_thioesterase_PaaI"/>
</dbReference>
<keyword evidence="2" id="KW-0378">Hydrolase</keyword>
<dbReference type="NCBIfam" id="TIGR02286">
    <property type="entry name" value="PaaD"/>
    <property type="match status" value="1"/>
</dbReference>
<evidence type="ECO:0000256" key="1">
    <source>
        <dbReference type="ARBA" id="ARBA00008324"/>
    </source>
</evidence>
<reference evidence="4 5" key="1">
    <citation type="submission" date="2015-01" db="EMBL/GenBank/DDBJ databases">
        <title>Genome Sequence of Magnetospirillum magnetotacticum Strain MS-1.</title>
        <authorList>
            <person name="Marinov G.K."/>
            <person name="Smalley M.D."/>
            <person name="DeSalvo G."/>
        </authorList>
    </citation>
    <scope>NUCLEOTIDE SEQUENCE [LARGE SCALE GENOMIC DNA]</scope>
    <source>
        <strain evidence="4 5">MS-1</strain>
    </source>
</reference>
<name>A0A0C2UZT9_PARME</name>
<dbReference type="NCBIfam" id="TIGR00369">
    <property type="entry name" value="unchar_dom_1"/>
    <property type="match status" value="1"/>
</dbReference>
<proteinExistence type="inferred from homology"/>
<dbReference type="InterPro" id="IPR029069">
    <property type="entry name" value="HotDog_dom_sf"/>
</dbReference>
<gene>
    <name evidence="4" type="ORF">CCC_03629</name>
</gene>
<dbReference type="FunFam" id="3.10.129.10:FF:000022">
    <property type="entry name" value="Phenylacetic acid degradation protein"/>
    <property type="match status" value="1"/>
</dbReference>